<organism evidence="4 5">
    <name type="scientific">Aspergillus violaceofuscus (strain CBS 115571)</name>
    <dbReference type="NCBI Taxonomy" id="1450538"/>
    <lineage>
        <taxon>Eukaryota</taxon>
        <taxon>Fungi</taxon>
        <taxon>Dikarya</taxon>
        <taxon>Ascomycota</taxon>
        <taxon>Pezizomycotina</taxon>
        <taxon>Eurotiomycetes</taxon>
        <taxon>Eurotiomycetidae</taxon>
        <taxon>Eurotiales</taxon>
        <taxon>Aspergillaceae</taxon>
        <taxon>Aspergillus</taxon>
    </lineage>
</organism>
<dbReference type="AlphaFoldDB" id="A0A2V5H2I2"/>
<evidence type="ECO:0000256" key="1">
    <source>
        <dbReference type="SAM" id="Phobius"/>
    </source>
</evidence>
<feature type="transmembrane region" description="Helical" evidence="1">
    <location>
        <begin position="620"/>
        <end position="637"/>
    </location>
</feature>
<evidence type="ECO:0000259" key="3">
    <source>
        <dbReference type="Pfam" id="PF24913"/>
    </source>
</evidence>
<evidence type="ECO:0008006" key="6">
    <source>
        <dbReference type="Google" id="ProtNLM"/>
    </source>
</evidence>
<dbReference type="PANTHER" id="PTHR36168:SF1">
    <property type="entry name" value="ORC1-LIKE AAA ATPASE DOMAIN-CONTAINING PROTEIN"/>
    <property type="match status" value="1"/>
</dbReference>
<dbReference type="InterPro" id="IPR041664">
    <property type="entry name" value="AAA_16"/>
</dbReference>
<reference evidence="4 5" key="1">
    <citation type="submission" date="2018-02" db="EMBL/GenBank/DDBJ databases">
        <title>The genomes of Aspergillus section Nigri reveals drivers in fungal speciation.</title>
        <authorList>
            <consortium name="DOE Joint Genome Institute"/>
            <person name="Vesth T.C."/>
            <person name="Nybo J."/>
            <person name="Theobald S."/>
            <person name="Brandl J."/>
            <person name="Frisvad J.C."/>
            <person name="Nielsen K.F."/>
            <person name="Lyhne E.K."/>
            <person name="Kogle M.E."/>
            <person name="Kuo A."/>
            <person name="Riley R."/>
            <person name="Clum A."/>
            <person name="Nolan M."/>
            <person name="Lipzen A."/>
            <person name="Salamov A."/>
            <person name="Henrissat B."/>
            <person name="Wiebenga A."/>
            <person name="De vries R.P."/>
            <person name="Grigoriev I.V."/>
            <person name="Mortensen U.H."/>
            <person name="Andersen M.R."/>
            <person name="Baker S.E."/>
        </authorList>
    </citation>
    <scope>NUCLEOTIDE SEQUENCE [LARGE SCALE GENOMIC DNA]</scope>
    <source>
        <strain evidence="4 5">CBS 115571</strain>
    </source>
</reference>
<feature type="transmembrane region" description="Helical" evidence="1">
    <location>
        <begin position="782"/>
        <end position="803"/>
    </location>
</feature>
<proteinExistence type="predicted"/>
<feature type="transmembrane region" description="Helical" evidence="1">
    <location>
        <begin position="815"/>
        <end position="834"/>
    </location>
</feature>
<dbReference type="Proteomes" id="UP000249829">
    <property type="component" value="Unassembled WGS sequence"/>
</dbReference>
<dbReference type="OMA" id="TCDEICL"/>
<keyword evidence="5" id="KW-1185">Reference proteome</keyword>
<dbReference type="InterPro" id="IPR056808">
    <property type="entry name" value="HTH_AAA"/>
</dbReference>
<dbReference type="STRING" id="1450538.A0A2V5H2I2"/>
<accession>A0A2V5H2I2</accession>
<sequence length="840" mass="93941">METAATTFASLAILGLAGYAYHRYYKYLILEKMENAFNPGDPALEIAGIEEGKHRFNHEEHWVVRDEQARIDRIVSGLGVGRYYLLVGEKGTGKTSMILEAMRKINGEGCAMFEAHGDLEIFRIRLGKALDYEFHEDYIGSLFSIKGPRDTTALLDIERAFNKLEKVALTRRRTKKSPLILIVNSAHLVRDDHDGQDLLEVIQQRAEQWAASGLVTTILNSDDYWVYERLKRYATRMEVIPVKDLPKEPAMEALKRYRKQYFGEELSPEDLEKVYDAVGGRLSFLNRVAKAPDYKKLCRDICTAEKTWFLNKCWILGPEMDDDVMDQQKYASAAMVLAKALVEEEKKMKHVYHPELGHILPEIPLHEARQIMTRADFVQSYDHENIFTIDSRAMVRADSVPMQNAFREICNWPGFDEHLEGTLTRIGDIESLGRTRELTIKDLWNQGKYQLVMRDSKGREQGAAEFSVLLLTILRAHNHTFLNKHDDQIRTMSPRKKEVLSSVTITQEPSASAQPHRKTQLERIPPPARFLLAVVSSLALSSGLFTLMPIVTRGELGNVSKHLETWWEVGGLMAWKAVEVGLAWILGYDSHDVCSFTFLTHLPTYSLLSTFYGVRPTTVLASYAITILSTVLPFALLRRPNSFHDLAHASSETVSNRLILQDRATTAYTTMVATAIFTVALSLSYATPWLPTNLVLHFEGIPDISAVHAGPAGLPALFVTLLPAGWAARDFLFASSTGASAARDKKAEKTTKPSSSAQDGEYLACAVYRKTWGTLSLKTQVLISRTVVLAGMLLANTVIQVAGTVNRVSVEGASAWGLVWAAAAVVNGLMFGWIESVDGV</sequence>
<gene>
    <name evidence="4" type="ORF">BO99DRAFT_425822</name>
</gene>
<keyword evidence="1" id="KW-1133">Transmembrane helix</keyword>
<dbReference type="Pfam" id="PF13191">
    <property type="entry name" value="AAA_16"/>
    <property type="match status" value="1"/>
</dbReference>
<dbReference type="EMBL" id="KZ825196">
    <property type="protein sequence ID" value="PYI15053.1"/>
    <property type="molecule type" value="Genomic_DNA"/>
</dbReference>
<dbReference type="SUPFAM" id="SSF52540">
    <property type="entry name" value="P-loop containing nucleoside triphosphate hydrolases"/>
    <property type="match status" value="1"/>
</dbReference>
<dbReference type="InterPro" id="IPR027417">
    <property type="entry name" value="P-loop_NTPase"/>
</dbReference>
<evidence type="ECO:0000313" key="4">
    <source>
        <dbReference type="EMBL" id="PYI15053.1"/>
    </source>
</evidence>
<feature type="transmembrane region" description="Helical" evidence="1">
    <location>
        <begin position="667"/>
        <end position="686"/>
    </location>
</feature>
<dbReference type="Pfam" id="PF24913">
    <property type="entry name" value="WHD_AAA_fung"/>
    <property type="match status" value="1"/>
</dbReference>
<evidence type="ECO:0000259" key="2">
    <source>
        <dbReference type="Pfam" id="PF13191"/>
    </source>
</evidence>
<feature type="domain" description="AAA protein C-terminal winged helix" evidence="3">
    <location>
        <begin position="311"/>
        <end position="430"/>
    </location>
</feature>
<keyword evidence="1" id="KW-0812">Transmembrane</keyword>
<evidence type="ECO:0000313" key="5">
    <source>
        <dbReference type="Proteomes" id="UP000249829"/>
    </source>
</evidence>
<dbReference type="Gene3D" id="3.40.50.300">
    <property type="entry name" value="P-loop containing nucleotide triphosphate hydrolases"/>
    <property type="match status" value="1"/>
</dbReference>
<dbReference type="PANTHER" id="PTHR36168">
    <property type="entry name" value="CHROMOSOME 1, WHOLE GENOME SHOTGUN SEQUENCE"/>
    <property type="match status" value="1"/>
</dbReference>
<feature type="transmembrane region" description="Helical" evidence="1">
    <location>
        <begin position="530"/>
        <end position="551"/>
    </location>
</feature>
<protein>
    <recommendedName>
        <fullName evidence="6">Orc1-like AAA ATPase domain-containing protein</fullName>
    </recommendedName>
</protein>
<feature type="domain" description="Orc1-like AAA ATPase" evidence="2">
    <location>
        <begin position="62"/>
        <end position="208"/>
    </location>
</feature>
<keyword evidence="1" id="KW-0472">Membrane</keyword>
<name>A0A2V5H2I2_ASPV1</name>